<sequence>MSHPDSSDDPFRLALGVFALNALPDDERRVMEAHIARCQQCRTEYDGFRDVVAGLALLSEKDLSPPGGEERRSARWPAATRPDS</sequence>
<dbReference type="InterPro" id="IPR041916">
    <property type="entry name" value="Anti_sigma_zinc_sf"/>
</dbReference>
<accession>A0ABV2VV21</accession>
<proteinExistence type="predicted"/>
<protein>
    <submittedName>
        <fullName evidence="5">Zf-HC2 domain-containing protein</fullName>
    </submittedName>
</protein>
<dbReference type="Proteomes" id="UP001550348">
    <property type="component" value="Unassembled WGS sequence"/>
</dbReference>
<gene>
    <name evidence="5" type="ORF">ABZ071_33095</name>
</gene>
<evidence type="ECO:0000259" key="4">
    <source>
        <dbReference type="Pfam" id="PF13490"/>
    </source>
</evidence>
<keyword evidence="2" id="KW-0804">Transcription</keyword>
<dbReference type="RefSeq" id="WP_355668135.1">
    <property type="nucleotide sequence ID" value="NZ_JBEXRX010000209.1"/>
</dbReference>
<organism evidence="5 6">
    <name type="scientific">Micromonospora fulviviridis</name>
    <dbReference type="NCBI Taxonomy" id="47860"/>
    <lineage>
        <taxon>Bacteria</taxon>
        <taxon>Bacillati</taxon>
        <taxon>Actinomycetota</taxon>
        <taxon>Actinomycetes</taxon>
        <taxon>Micromonosporales</taxon>
        <taxon>Micromonosporaceae</taxon>
        <taxon>Micromonospora</taxon>
    </lineage>
</organism>
<comment type="caution">
    <text evidence="5">The sequence shown here is derived from an EMBL/GenBank/DDBJ whole genome shotgun (WGS) entry which is preliminary data.</text>
</comment>
<keyword evidence="6" id="KW-1185">Reference proteome</keyword>
<dbReference type="EMBL" id="JBEXRX010000209">
    <property type="protein sequence ID" value="MEU0156633.1"/>
    <property type="molecule type" value="Genomic_DNA"/>
</dbReference>
<dbReference type="Pfam" id="PF13490">
    <property type="entry name" value="zf-HC2"/>
    <property type="match status" value="1"/>
</dbReference>
<name>A0ABV2VV21_9ACTN</name>
<dbReference type="InterPro" id="IPR027383">
    <property type="entry name" value="Znf_put"/>
</dbReference>
<feature type="domain" description="Putative zinc-finger" evidence="4">
    <location>
        <begin position="12"/>
        <end position="42"/>
    </location>
</feature>
<evidence type="ECO:0000256" key="3">
    <source>
        <dbReference type="SAM" id="MobiDB-lite"/>
    </source>
</evidence>
<evidence type="ECO:0000256" key="1">
    <source>
        <dbReference type="ARBA" id="ARBA00023015"/>
    </source>
</evidence>
<reference evidence="5 6" key="1">
    <citation type="submission" date="2024-06" db="EMBL/GenBank/DDBJ databases">
        <title>The Natural Products Discovery Center: Release of the First 8490 Sequenced Strains for Exploring Actinobacteria Biosynthetic Diversity.</title>
        <authorList>
            <person name="Kalkreuter E."/>
            <person name="Kautsar S.A."/>
            <person name="Yang D."/>
            <person name="Bader C.D."/>
            <person name="Teijaro C.N."/>
            <person name="Fluegel L."/>
            <person name="Davis C.M."/>
            <person name="Simpson J.R."/>
            <person name="Lauterbach L."/>
            <person name="Steele A.D."/>
            <person name="Gui C."/>
            <person name="Meng S."/>
            <person name="Li G."/>
            <person name="Viehrig K."/>
            <person name="Ye F."/>
            <person name="Su P."/>
            <person name="Kiefer A.F."/>
            <person name="Nichols A."/>
            <person name="Cepeda A.J."/>
            <person name="Yan W."/>
            <person name="Fan B."/>
            <person name="Jiang Y."/>
            <person name="Adhikari A."/>
            <person name="Zheng C.-J."/>
            <person name="Schuster L."/>
            <person name="Cowan T.M."/>
            <person name="Smanski M.J."/>
            <person name="Chevrette M.G."/>
            <person name="De Carvalho L.P.S."/>
            <person name="Shen B."/>
        </authorList>
    </citation>
    <scope>NUCLEOTIDE SEQUENCE [LARGE SCALE GENOMIC DNA]</scope>
    <source>
        <strain evidence="5 6">NPDC006286</strain>
    </source>
</reference>
<feature type="compositionally biased region" description="Basic and acidic residues" evidence="3">
    <location>
        <begin position="61"/>
        <end position="73"/>
    </location>
</feature>
<feature type="region of interest" description="Disordered" evidence="3">
    <location>
        <begin position="61"/>
        <end position="84"/>
    </location>
</feature>
<dbReference type="Gene3D" id="1.10.10.1320">
    <property type="entry name" value="Anti-sigma factor, zinc-finger domain"/>
    <property type="match status" value="1"/>
</dbReference>
<evidence type="ECO:0000313" key="6">
    <source>
        <dbReference type="Proteomes" id="UP001550348"/>
    </source>
</evidence>
<keyword evidence="1" id="KW-0805">Transcription regulation</keyword>
<evidence type="ECO:0000256" key="2">
    <source>
        <dbReference type="ARBA" id="ARBA00023163"/>
    </source>
</evidence>
<evidence type="ECO:0000313" key="5">
    <source>
        <dbReference type="EMBL" id="MEU0156633.1"/>
    </source>
</evidence>